<keyword evidence="11" id="KW-0234">DNA repair</keyword>
<evidence type="ECO:0000313" key="19">
    <source>
        <dbReference type="EMBL" id="CAH1099613.1"/>
    </source>
</evidence>
<evidence type="ECO:0000256" key="4">
    <source>
        <dbReference type="ARBA" id="ARBA00022705"/>
    </source>
</evidence>
<dbReference type="GO" id="GO:0016787">
    <property type="term" value="F:hydrolase activity"/>
    <property type="evidence" value="ECO:0007669"/>
    <property type="project" value="UniProtKB-KW"/>
</dbReference>
<gene>
    <name evidence="19" type="ORF">PSYICH_LOCUS747</name>
</gene>
<dbReference type="GO" id="GO:0000724">
    <property type="term" value="P:double-strand break repair via homologous recombination"/>
    <property type="evidence" value="ECO:0007669"/>
    <property type="project" value="TreeGrafter"/>
</dbReference>
<evidence type="ECO:0000256" key="8">
    <source>
        <dbReference type="ARBA" id="ARBA00022806"/>
    </source>
</evidence>
<evidence type="ECO:0000259" key="18">
    <source>
        <dbReference type="PROSITE" id="PS50051"/>
    </source>
</evidence>
<evidence type="ECO:0000256" key="12">
    <source>
        <dbReference type="ARBA" id="ARBA00023242"/>
    </source>
</evidence>
<evidence type="ECO:0000256" key="17">
    <source>
        <dbReference type="SAM" id="MobiDB-lite"/>
    </source>
</evidence>
<keyword evidence="12" id="KW-0539">Nucleus</keyword>
<dbReference type="Gene3D" id="2.20.28.10">
    <property type="match status" value="1"/>
</dbReference>
<feature type="region of interest" description="Disordered" evidence="17">
    <location>
        <begin position="847"/>
        <end position="884"/>
    </location>
</feature>
<keyword evidence="10 16" id="KW-0238">DNA-binding</keyword>
<dbReference type="Pfam" id="PF00493">
    <property type="entry name" value="MCM"/>
    <property type="match status" value="1"/>
</dbReference>
<organism evidence="19 20">
    <name type="scientific">Psylliodes chrysocephalus</name>
    <dbReference type="NCBI Taxonomy" id="3402493"/>
    <lineage>
        <taxon>Eukaryota</taxon>
        <taxon>Metazoa</taxon>
        <taxon>Ecdysozoa</taxon>
        <taxon>Arthropoda</taxon>
        <taxon>Hexapoda</taxon>
        <taxon>Insecta</taxon>
        <taxon>Pterygota</taxon>
        <taxon>Neoptera</taxon>
        <taxon>Endopterygota</taxon>
        <taxon>Coleoptera</taxon>
        <taxon>Polyphaga</taxon>
        <taxon>Cucujiformia</taxon>
        <taxon>Chrysomeloidea</taxon>
        <taxon>Chrysomelidae</taxon>
        <taxon>Galerucinae</taxon>
        <taxon>Alticini</taxon>
        <taxon>Psylliodes</taxon>
    </lineage>
</organism>
<dbReference type="InterPro" id="IPR003593">
    <property type="entry name" value="AAA+_ATPase"/>
</dbReference>
<dbReference type="Gene3D" id="3.40.50.300">
    <property type="entry name" value="P-loop containing nucleotide triphosphate hydrolases"/>
    <property type="match status" value="1"/>
</dbReference>
<accession>A0A9P0CGE8</accession>
<keyword evidence="6" id="KW-0227">DNA damage</keyword>
<feature type="compositionally biased region" description="Basic and acidic residues" evidence="17">
    <location>
        <begin position="680"/>
        <end position="699"/>
    </location>
</feature>
<evidence type="ECO:0000256" key="3">
    <source>
        <dbReference type="ARBA" id="ARBA00012551"/>
    </source>
</evidence>
<dbReference type="PRINTS" id="PR01657">
    <property type="entry name" value="MCMFAMILY"/>
</dbReference>
<proteinExistence type="inferred from homology"/>
<evidence type="ECO:0000256" key="9">
    <source>
        <dbReference type="ARBA" id="ARBA00022840"/>
    </source>
</evidence>
<keyword evidence="20" id="KW-1185">Reference proteome</keyword>
<dbReference type="Pfam" id="PF26066">
    <property type="entry name" value="MCM9_N"/>
    <property type="match status" value="1"/>
</dbReference>
<dbReference type="InterPro" id="IPR012340">
    <property type="entry name" value="NA-bd_OB-fold"/>
</dbReference>
<feature type="compositionally biased region" description="Basic and acidic residues" evidence="17">
    <location>
        <begin position="847"/>
        <end position="879"/>
    </location>
</feature>
<sequence>MFEEYLLSFHRDELLEILANQNETRHFSININFIELLGRKIELAKDLLDDPDKSLEEWEKAATAAQLSLLKQVERKFELKLNVHCRIYYLAHLARHYIFPGNKDVGKFIQISGTVMRLTAAKCLEFQRNYVCTTCKTPVLVKADYNRKYNIIKQPKRCQNPDCNSTNLIHFGELDSENCKDYQEIKIQEQVKKLGIGSIPNAIKVTLEDDLVDSCQPGDDVTICGIVKRQFGEFNLGKRTEIDLVFKANHVQVDTNSSFSISTPETKNMFNSFWEKYAQNTLEGRDIILKSFCTEIYGLYPVKLALAVVLAGGCPIEDINLTGVRTRSESHLLLVGDPGTGKSHLLRFASKIVPRAVLTTGVGSTAAGLTVTATMEHGEWQLEAGALVMADGGICCIDEFNSMKEHDRTTIHEAMEQQTISVAKASMVCKLNSRCSILAACNPKGNLDPTQPLSMNVALPSPLLSRFDLVMLLRDTVNQEWDELVMDYILNGGTILSKLTESGLWPINILQSYFKIIKNLQPKLTEDAEIILSSYYNLQRKLTSRNKARTTVRLLESLVRLSQGHARLMYHEKVLVIDSIYAVFLVDFSMDPESSIFNLNMPSNTVFPQRPKSAYRNLLETVLSKLQLEQILKNELDQLKNGGEREGILQSRFFANAQIVDKSGSYDKHAEVIATSSTRNENKAQEQNVTERDSKRVVSEEYNTNDNENRDEEEAAAKNINKSATKCDSNKDNSKKIFIIQDITIRSDNESKKDNDKNMNIGFENTSVGSDAITTNSKTPKLSKKNPLKRFSFKSTSVNNDIKLLKEIPSVNDGFCADLDLDWESEGVVENSQSSIKLIDSKRVVNKENNKNDNGNRAEGKAKNIGRHDANKKNPEKINKNHNKTVGNANMKEKLQVEYKSHNNEKNVELTAKYSRSGKNEGQQQNVSKYVTKKVVNEDANKNDNGNGAEEKEKNINNNAKKCDSNKENPTKINEHHNKIANNYNETEIINKKHENVNICFGNTSVSSDDITTNSQNSKLSIKNSLKRFKFKASRVQNDTKLPKGLDWNSDEVVENSQSSIDSKRLVNVDANKNHNGNSAEEEAVRIASIKQKSQFEDKCGSNDKIVEITAKYSRIEKNEGQQHNVSKHDIKRVINEDANTNDNGNRIQEKVEKNIKNSMKYDSNKKNSKEINEKEKHNVNICFKSTNGKKTEYSINDQKKKTIIDDDITNKSKKPKLSNKNSLKRINSKANSVNNDMELLKWVPSVNDGFCADLDMDWDSEGAVEDSRSSIKLIDSN</sequence>
<dbReference type="GO" id="GO:0042555">
    <property type="term" value="C:MCM complex"/>
    <property type="evidence" value="ECO:0007669"/>
    <property type="project" value="TreeGrafter"/>
</dbReference>
<evidence type="ECO:0000256" key="16">
    <source>
        <dbReference type="RuleBase" id="RU004070"/>
    </source>
</evidence>
<dbReference type="SUPFAM" id="SSF50249">
    <property type="entry name" value="Nucleic acid-binding proteins"/>
    <property type="match status" value="1"/>
</dbReference>
<feature type="compositionally biased region" description="Polar residues" evidence="17">
    <location>
        <begin position="763"/>
        <end position="780"/>
    </location>
</feature>
<comment type="catalytic activity">
    <reaction evidence="15">
        <text>ATP + H2O = ADP + phosphate + H(+)</text>
        <dbReference type="Rhea" id="RHEA:13065"/>
        <dbReference type="ChEBI" id="CHEBI:15377"/>
        <dbReference type="ChEBI" id="CHEBI:15378"/>
        <dbReference type="ChEBI" id="CHEBI:30616"/>
        <dbReference type="ChEBI" id="CHEBI:43474"/>
        <dbReference type="ChEBI" id="CHEBI:456216"/>
        <dbReference type="EC" id="3.6.4.12"/>
    </reaction>
</comment>
<keyword evidence="8" id="KW-0347">Helicase</keyword>
<dbReference type="SUPFAM" id="SSF52540">
    <property type="entry name" value="P-loop containing nucleoside triphosphate hydrolases"/>
    <property type="match status" value="1"/>
</dbReference>
<dbReference type="InterPro" id="IPR033762">
    <property type="entry name" value="MCM_OB"/>
</dbReference>
<dbReference type="PROSITE" id="PS50051">
    <property type="entry name" value="MCM_2"/>
    <property type="match status" value="1"/>
</dbReference>
<evidence type="ECO:0000256" key="2">
    <source>
        <dbReference type="ARBA" id="ARBA00008010"/>
    </source>
</evidence>
<dbReference type="GO" id="GO:0006260">
    <property type="term" value="P:DNA replication"/>
    <property type="evidence" value="ECO:0007669"/>
    <property type="project" value="InterPro"/>
</dbReference>
<evidence type="ECO:0000256" key="14">
    <source>
        <dbReference type="ARBA" id="ARBA00042301"/>
    </source>
</evidence>
<feature type="region of interest" description="Disordered" evidence="17">
    <location>
        <begin position="937"/>
        <end position="973"/>
    </location>
</feature>
<dbReference type="PROSITE" id="PS00847">
    <property type="entry name" value="MCM_1"/>
    <property type="match status" value="1"/>
</dbReference>
<dbReference type="SMART" id="SM00382">
    <property type="entry name" value="AAA"/>
    <property type="match status" value="1"/>
</dbReference>
<evidence type="ECO:0000256" key="13">
    <source>
        <dbReference type="ARBA" id="ARBA00041085"/>
    </source>
</evidence>
<dbReference type="Gene3D" id="3.30.1640.10">
    <property type="entry name" value="mini-chromosome maintenance (MCM) complex, chain A, domain 1"/>
    <property type="match status" value="1"/>
</dbReference>
<evidence type="ECO:0000256" key="5">
    <source>
        <dbReference type="ARBA" id="ARBA00022741"/>
    </source>
</evidence>
<feature type="region of interest" description="Disordered" evidence="17">
    <location>
        <begin position="677"/>
        <end position="715"/>
    </location>
</feature>
<dbReference type="EC" id="3.6.4.12" evidence="3"/>
<dbReference type="InterPro" id="IPR041562">
    <property type="entry name" value="MCM_lid"/>
</dbReference>
<feature type="region of interest" description="Disordered" evidence="17">
    <location>
        <begin position="749"/>
        <end position="783"/>
    </location>
</feature>
<reference evidence="19" key="1">
    <citation type="submission" date="2022-01" db="EMBL/GenBank/DDBJ databases">
        <authorList>
            <person name="King R."/>
        </authorList>
    </citation>
    <scope>NUCLEOTIDE SEQUENCE</scope>
</reference>
<feature type="compositionally biased region" description="Basic and acidic residues" evidence="17">
    <location>
        <begin position="949"/>
        <end position="973"/>
    </location>
</feature>
<dbReference type="InterPro" id="IPR027417">
    <property type="entry name" value="P-loop_NTPase"/>
</dbReference>
<keyword evidence="4" id="KW-0235">DNA replication</keyword>
<dbReference type="GO" id="GO:0005524">
    <property type="term" value="F:ATP binding"/>
    <property type="evidence" value="ECO:0007669"/>
    <property type="project" value="UniProtKB-KW"/>
</dbReference>
<dbReference type="Gene3D" id="2.40.50.140">
    <property type="entry name" value="Nucleic acid-binding proteins"/>
    <property type="match status" value="1"/>
</dbReference>
<evidence type="ECO:0000256" key="7">
    <source>
        <dbReference type="ARBA" id="ARBA00022801"/>
    </source>
</evidence>
<dbReference type="Pfam" id="PF17855">
    <property type="entry name" value="MCM_lid"/>
    <property type="match status" value="1"/>
</dbReference>
<dbReference type="FunFam" id="3.40.50.300:FF:000671">
    <property type="entry name" value="DNA helicase MCM9 isoform X1"/>
    <property type="match status" value="1"/>
</dbReference>
<feature type="non-terminal residue" evidence="19">
    <location>
        <position position="1278"/>
    </location>
</feature>
<comment type="subcellular location">
    <subcellularLocation>
        <location evidence="1">Nucleus</location>
    </subcellularLocation>
</comment>
<keyword evidence="5 16" id="KW-0547">Nucleotide-binding</keyword>
<dbReference type="InterPro" id="IPR001208">
    <property type="entry name" value="MCM_dom"/>
</dbReference>
<evidence type="ECO:0000256" key="11">
    <source>
        <dbReference type="ARBA" id="ARBA00023204"/>
    </source>
</evidence>
<dbReference type="AlphaFoldDB" id="A0A9P0CGE8"/>
<keyword evidence="9 16" id="KW-0067">ATP-binding</keyword>
<dbReference type="InterPro" id="IPR018525">
    <property type="entry name" value="MCM_CS"/>
</dbReference>
<dbReference type="GO" id="GO:0003697">
    <property type="term" value="F:single-stranded DNA binding"/>
    <property type="evidence" value="ECO:0007669"/>
    <property type="project" value="TreeGrafter"/>
</dbReference>
<dbReference type="InterPro" id="IPR058768">
    <property type="entry name" value="MCM9_N"/>
</dbReference>
<evidence type="ECO:0000256" key="15">
    <source>
        <dbReference type="ARBA" id="ARBA00047995"/>
    </source>
</evidence>
<dbReference type="InterPro" id="IPR031327">
    <property type="entry name" value="MCM"/>
</dbReference>
<feature type="domain" description="MCM C-terminal AAA(+) ATPase" evidence="18">
    <location>
        <begin position="284"/>
        <end position="489"/>
    </location>
</feature>
<evidence type="ECO:0000256" key="1">
    <source>
        <dbReference type="ARBA" id="ARBA00004123"/>
    </source>
</evidence>
<comment type="similarity">
    <text evidence="2 16">Belongs to the MCM family.</text>
</comment>
<dbReference type="SMART" id="SM00350">
    <property type="entry name" value="MCM"/>
    <property type="match status" value="1"/>
</dbReference>
<dbReference type="GO" id="GO:0005634">
    <property type="term" value="C:nucleus"/>
    <property type="evidence" value="ECO:0007669"/>
    <property type="project" value="UniProtKB-SubCell"/>
</dbReference>
<protein>
    <recommendedName>
        <fullName evidence="13">DNA helicase MCM9</fullName>
        <ecNumber evidence="3">3.6.4.12</ecNumber>
    </recommendedName>
    <alternativeName>
        <fullName evidence="14">Minichromosome maintenance 9</fullName>
    </alternativeName>
</protein>
<evidence type="ECO:0000313" key="20">
    <source>
        <dbReference type="Proteomes" id="UP001153636"/>
    </source>
</evidence>
<dbReference type="GO" id="GO:0017116">
    <property type="term" value="F:single-stranded DNA helicase activity"/>
    <property type="evidence" value="ECO:0007669"/>
    <property type="project" value="TreeGrafter"/>
</dbReference>
<dbReference type="PANTHER" id="PTHR11630">
    <property type="entry name" value="DNA REPLICATION LICENSING FACTOR MCM FAMILY MEMBER"/>
    <property type="match status" value="1"/>
</dbReference>
<name>A0A9P0CGE8_9CUCU</name>
<dbReference type="PANTHER" id="PTHR11630:SF48">
    <property type="entry name" value="DNA HELICASE MCM9"/>
    <property type="match status" value="1"/>
</dbReference>
<dbReference type="Pfam" id="PF17207">
    <property type="entry name" value="MCM_OB"/>
    <property type="match status" value="1"/>
</dbReference>
<evidence type="ECO:0000256" key="6">
    <source>
        <dbReference type="ARBA" id="ARBA00022763"/>
    </source>
</evidence>
<dbReference type="EMBL" id="OV651813">
    <property type="protein sequence ID" value="CAH1099613.1"/>
    <property type="molecule type" value="Genomic_DNA"/>
</dbReference>
<evidence type="ECO:0000256" key="10">
    <source>
        <dbReference type="ARBA" id="ARBA00023125"/>
    </source>
</evidence>
<keyword evidence="7" id="KW-0378">Hydrolase</keyword>
<dbReference type="OrthoDB" id="271325at2759"/>
<dbReference type="Proteomes" id="UP001153636">
    <property type="component" value="Chromosome 1"/>
</dbReference>